<organism evidence="2 3">
    <name type="scientific">Candidatus Propionivibrio aalborgensis</name>
    <dbReference type="NCBI Taxonomy" id="1860101"/>
    <lineage>
        <taxon>Bacteria</taxon>
        <taxon>Pseudomonadati</taxon>
        <taxon>Pseudomonadota</taxon>
        <taxon>Betaproteobacteria</taxon>
        <taxon>Rhodocyclales</taxon>
        <taxon>Rhodocyclaceae</taxon>
        <taxon>Propionivibrio</taxon>
    </lineage>
</organism>
<feature type="compositionally biased region" description="Basic and acidic residues" evidence="1">
    <location>
        <begin position="27"/>
        <end position="39"/>
    </location>
</feature>
<feature type="region of interest" description="Disordered" evidence="1">
    <location>
        <begin position="243"/>
        <end position="272"/>
    </location>
</feature>
<protein>
    <submittedName>
        <fullName evidence="2">Uncharacterized protein</fullName>
    </submittedName>
</protein>
<feature type="compositionally biased region" description="Acidic residues" evidence="1">
    <location>
        <begin position="115"/>
        <end position="127"/>
    </location>
</feature>
<accession>A0A1A8Y0I6</accession>
<dbReference type="RefSeq" id="WP_186412248.1">
    <property type="nucleotide sequence ID" value="NZ_FLQY01000364.1"/>
</dbReference>
<dbReference type="EMBL" id="FLQY01000364">
    <property type="protein sequence ID" value="SBT10675.1"/>
    <property type="molecule type" value="Genomic_DNA"/>
</dbReference>
<feature type="region of interest" description="Disordered" evidence="1">
    <location>
        <begin position="1"/>
        <end position="69"/>
    </location>
</feature>
<proteinExistence type="predicted"/>
<sequence>MVIDKDEVQTEEQDAADFMAGFNGVRDPGEESPEPRTEEPKEEQEPEEATAEPEESEAEPLFFGMTESQVKSLLERSARVDSIEEQLRKANGKIGELNGTLQTLSAQRKAAPEPSESDDESDLENDFPEFRDIADARARKIASEMIQEYAKNNSVQPGPDRDEIIRDANIAIMDATYDGWRETLSSQDFSLWIATQPDNVQQTYQTTVSAKELGTIVKTFDAWKTNAQSKGNRNKQRLEQAIIPEGNSSRVKHAPSPQDDFLAGFNSVRNQT</sequence>
<name>A0A1A8Y0I6_9RHOO</name>
<dbReference type="AlphaFoldDB" id="A0A1A8Y0I6"/>
<dbReference type="Proteomes" id="UP000199600">
    <property type="component" value="Unassembled WGS sequence"/>
</dbReference>
<evidence type="ECO:0000256" key="1">
    <source>
        <dbReference type="SAM" id="MobiDB-lite"/>
    </source>
</evidence>
<reference evidence="2 3" key="1">
    <citation type="submission" date="2016-06" db="EMBL/GenBank/DDBJ databases">
        <authorList>
            <person name="Kjaerup R.B."/>
            <person name="Dalgaard T.S."/>
            <person name="Juul-Madsen H.R."/>
        </authorList>
    </citation>
    <scope>NUCLEOTIDE SEQUENCE [LARGE SCALE GENOMIC DNA]</scope>
    <source>
        <strain evidence="2">2</strain>
    </source>
</reference>
<keyword evidence="3" id="KW-1185">Reference proteome</keyword>
<feature type="region of interest" description="Disordered" evidence="1">
    <location>
        <begin position="89"/>
        <end position="127"/>
    </location>
</feature>
<evidence type="ECO:0000313" key="2">
    <source>
        <dbReference type="EMBL" id="SBT10675.1"/>
    </source>
</evidence>
<gene>
    <name evidence="2" type="ORF">PROAA_610035</name>
</gene>
<feature type="compositionally biased region" description="Acidic residues" evidence="1">
    <location>
        <begin position="40"/>
        <end position="58"/>
    </location>
</feature>
<evidence type="ECO:0000313" key="3">
    <source>
        <dbReference type="Proteomes" id="UP000199600"/>
    </source>
</evidence>